<dbReference type="EMBL" id="FMWO01000092">
    <property type="protein sequence ID" value="SCZ86893.1"/>
    <property type="molecule type" value="Genomic_DNA"/>
</dbReference>
<dbReference type="Pfam" id="PF13807">
    <property type="entry name" value="GNVR"/>
    <property type="match status" value="1"/>
</dbReference>
<reference evidence="4 5" key="1">
    <citation type="submission" date="2016-10" db="EMBL/GenBank/DDBJ databases">
        <authorList>
            <person name="de Groot N.N."/>
        </authorList>
    </citation>
    <scope>NUCLEOTIDE SEQUENCE [LARGE SCALE GENOMIC DNA]</scope>
    <source>
        <strain evidence="4">1</strain>
    </source>
</reference>
<evidence type="ECO:0000259" key="3">
    <source>
        <dbReference type="Pfam" id="PF13807"/>
    </source>
</evidence>
<evidence type="ECO:0000313" key="5">
    <source>
        <dbReference type="Proteomes" id="UP000198729"/>
    </source>
</evidence>
<feature type="domain" description="Tyrosine-protein kinase G-rich" evidence="3">
    <location>
        <begin position="18"/>
        <end position="87"/>
    </location>
</feature>
<dbReference type="RefSeq" id="WP_090288189.1">
    <property type="nucleotide sequence ID" value="NZ_FMWO01000092.1"/>
</dbReference>
<name>A0A1G5SI57_9PROT</name>
<evidence type="ECO:0000313" key="4">
    <source>
        <dbReference type="EMBL" id="SCZ86893.1"/>
    </source>
</evidence>
<dbReference type="AlphaFoldDB" id="A0A1G5SI57"/>
<keyword evidence="5" id="KW-1185">Reference proteome</keyword>
<protein>
    <recommendedName>
        <fullName evidence="3">Tyrosine-protein kinase G-rich domain-containing protein</fullName>
    </recommendedName>
</protein>
<keyword evidence="1" id="KW-0175">Coiled coil</keyword>
<organism evidence="4 5">
    <name type="scientific">Nitrosomonas mobilis</name>
    <dbReference type="NCBI Taxonomy" id="51642"/>
    <lineage>
        <taxon>Bacteria</taxon>
        <taxon>Pseudomonadati</taxon>
        <taxon>Pseudomonadota</taxon>
        <taxon>Betaproteobacteria</taxon>
        <taxon>Nitrosomonadales</taxon>
        <taxon>Nitrosomonadaceae</taxon>
        <taxon>Nitrosomonas</taxon>
    </lineage>
</organism>
<dbReference type="OrthoDB" id="8559110at2"/>
<feature type="transmembrane region" description="Helical" evidence="2">
    <location>
        <begin position="70"/>
        <end position="89"/>
    </location>
</feature>
<proteinExistence type="predicted"/>
<keyword evidence="2" id="KW-0472">Membrane</keyword>
<sequence>MAEQKAKVLKLKEQYDEIAMYKREVENAQRAYDVAMQRAGQTRMESEMNQTNISVLNSALPPSKHTKPRLLLNMISSIFLGTMLVWALHY</sequence>
<dbReference type="STRING" id="51642.NSMM_800087"/>
<dbReference type="InterPro" id="IPR032807">
    <property type="entry name" value="GNVR"/>
</dbReference>
<keyword evidence="2" id="KW-1133">Transmembrane helix</keyword>
<accession>A0A1G5SI57</accession>
<keyword evidence="2" id="KW-0812">Transmembrane</keyword>
<evidence type="ECO:0000256" key="2">
    <source>
        <dbReference type="SAM" id="Phobius"/>
    </source>
</evidence>
<dbReference type="Proteomes" id="UP000198729">
    <property type="component" value="Unassembled WGS sequence"/>
</dbReference>
<feature type="coiled-coil region" evidence="1">
    <location>
        <begin position="11"/>
        <end position="38"/>
    </location>
</feature>
<gene>
    <name evidence="4" type="ORF">NSMM_800087</name>
</gene>
<evidence type="ECO:0000256" key="1">
    <source>
        <dbReference type="SAM" id="Coils"/>
    </source>
</evidence>